<evidence type="ECO:0000256" key="17">
    <source>
        <dbReference type="ARBA" id="ARBA00042156"/>
    </source>
</evidence>
<evidence type="ECO:0000256" key="9">
    <source>
        <dbReference type="ARBA" id="ARBA00022771"/>
    </source>
</evidence>
<keyword evidence="2" id="KW-1003">Cell membrane</keyword>
<evidence type="ECO:0000256" key="11">
    <source>
        <dbReference type="ARBA" id="ARBA00022840"/>
    </source>
</evidence>
<evidence type="ECO:0000256" key="15">
    <source>
        <dbReference type="ARBA" id="ARBA00038000"/>
    </source>
</evidence>
<dbReference type="Gene3D" id="1.10.8.280">
    <property type="entry name" value="ABC transporter ATPase domain-like"/>
    <property type="match status" value="1"/>
</dbReference>
<evidence type="ECO:0000256" key="1">
    <source>
        <dbReference type="ARBA" id="ARBA00004496"/>
    </source>
</evidence>
<protein>
    <recommendedName>
        <fullName evidence="16">UvrABC system protein A</fullName>
    </recommendedName>
    <alternativeName>
        <fullName evidence="17">Excinuclease ABC subunit A</fullName>
    </alternativeName>
</protein>
<dbReference type="Gene3D" id="3.40.50.300">
    <property type="entry name" value="P-loop containing nucleotide triphosphate hydrolases"/>
    <property type="match status" value="5"/>
</dbReference>
<comment type="similarity">
    <text evidence="15">Belongs to the ABC transporter superfamily. UvrA family.</text>
</comment>
<keyword evidence="6" id="KW-0547">Nucleotide-binding</keyword>
<evidence type="ECO:0000313" key="20">
    <source>
        <dbReference type="Proteomes" id="UP001165481"/>
    </source>
</evidence>
<keyword evidence="5" id="KW-0677">Repeat</keyword>
<proteinExistence type="inferred from homology"/>
<evidence type="ECO:0000256" key="2">
    <source>
        <dbReference type="ARBA" id="ARBA00022475"/>
    </source>
</evidence>
<evidence type="ECO:0000256" key="16">
    <source>
        <dbReference type="ARBA" id="ARBA00039316"/>
    </source>
</evidence>
<dbReference type="InterPro" id="IPR017871">
    <property type="entry name" value="ABC_transporter-like_CS"/>
</dbReference>
<dbReference type="EMBL" id="JAKZJU020000001">
    <property type="protein sequence ID" value="MDL2058678.1"/>
    <property type="molecule type" value="Genomic_DNA"/>
</dbReference>
<dbReference type="PROSITE" id="PS50893">
    <property type="entry name" value="ABC_TRANSPORTER_2"/>
    <property type="match status" value="1"/>
</dbReference>
<evidence type="ECO:0000256" key="7">
    <source>
        <dbReference type="ARBA" id="ARBA00022763"/>
    </source>
</evidence>
<dbReference type="Gene3D" id="1.20.1580.10">
    <property type="entry name" value="ABC transporter ATPase like domain"/>
    <property type="match status" value="3"/>
</dbReference>
<dbReference type="SMART" id="SM00382">
    <property type="entry name" value="AAA"/>
    <property type="match status" value="3"/>
</dbReference>
<feature type="domain" description="ABC transporter" evidence="18">
    <location>
        <begin position="339"/>
        <end position="617"/>
    </location>
</feature>
<keyword evidence="13" id="KW-0238">DNA-binding</keyword>
<dbReference type="Gene3D" id="3.30.190.20">
    <property type="match status" value="1"/>
</dbReference>
<evidence type="ECO:0000256" key="4">
    <source>
        <dbReference type="ARBA" id="ARBA00022723"/>
    </source>
</evidence>
<dbReference type="InterPro" id="IPR013815">
    <property type="entry name" value="ATP_grasp_subdomain_1"/>
</dbReference>
<sequence length="1886" mass="205294">MSNSNLPALAQPKIRIRGAKQNNLKNVSVDLDLGQLTVVTGVSGSGKSSLVFDTLYAEGQRRYIETLSPYARQFLDRMDRPRVDAIEGVPPAIAIDQTNPVRTSRSTVGTMTELNDHIKLLFAKCASLYCPRCGKKIEKENPESIWEKIQKYSAALGDPRLLINFTSQIPRRFGLNKALSALSAQGFTHIYRQTSSASGWDLEVTADRFRAGRAEASRAIEAIEQALKLGKGKLTVRALAADGKEAAQWRFSQDFGCADCGLSFAPALPSTFSFNSPLGACPTCRGFGRVIGVDFGLVVPNPRLSLEEHAIKPWSTPSFAECQQDLLRYARKAGIPTNVPFEDLTPDDRWWILEGSPDWTGDWEHQWYGVRHFFEWLETKSYKMHIRVLLSRYRSYTVCPDCNGSRLRPEALFWRLGSCANADAALKPQGDEPEIKRFRPKGVTIPQPLFDNLPGLTVHDLMRLPLVRLRRFFDSFASEQSLPPEALPVLKEIQTRIRYLCDVGVGYLDLDRQSRTLSGGEVQRLNLTTALGTSLVNSLFVLDEPSIGLHPRDMDRLNSIMRSLTAAGNTLVIVEHDPQVMLKADRIIDMGPGAGEKGGTIDFSGTPAEIFASNTQTGLYLSGKKKIIHKAGRKPDMTHCLSLKGVRANNLRNIAVSIPLHCLTCVTGVSGSGKSTLIQDVLVPAINKLKGLPSETPGKFDSLEGVDLIDGVDFVDQSPIGKTSRSNPVSYVGAFDPIRKLFVKTDVARLQGWTASTFSFNSGDGRCPTCMGSGYEHVEMQFLSDVYLQCPDCKGRRYRDEVLQAKLERNGRKASIADVLDMTVTEACAFFSQDLEILSLLRPLIDVGLDYLKLGQPVPSLSGGEAQRLKLAGFLAEALQRPARPRNSGEKPKGRLLVFDEPTTGLHFSDIDKLLAALRKIIDAGHSALVVEHNLDVIANADWIIDLGPEGGDAGGRVVAAGTVPDIEACGESYTGQALLSYRQAIESGRPFAQNFTRTPPVASLSPQSRGKARALKGQISVVNAREHNLKNLTVNIPRDKFTVVTGLSGSGKSTLAFDIVFKEGQRRYLESLNAYARSIVQPAARADVDAVLGIPPTVAIEQRTSRGGRKSTVATMTEIYHFLRLLFMKLGTQYCPNCGIEVRPQSPAAIVEAVRKSSRNSRIMILAPLVSHRKGIYTELAKWADKHGYKELRVDGKLADTRKFPKLARYAEHSIELPVAELEVTEKTLPELKAHIATAITLGKGIVGILRLDAIPAAGKLPEMEVFSTKRACPSCGMSFPDLDPRLFSYNSKMGWCPTCFGTGVLLKGFDASQTGEEQAWASEAGEPETICPDCHGLRLNKIALSVKFSGHSISDLCRMTVDEAIGFFKSLRLSEHDATIASDILKELTSRLSFLSKVGLGYLSLDRASPTLSGGEAQRIRLASQLGSNLRGVCYVLDEPTIGLHPRDNGILLDAIGALSKKGNTLLVVEHDEDTIRRADHIIDIGPGAGSEGGTLVAEGSVRDIIKAPKSVTGQMLAHPHLHLLSPRRPFNPSKDPCLTLVGARLHNLQVDRVCFPLNRLTVITGVSGSGKSSLCRDVLLHNLQAAIAGKGKNSTPSWQGCQGIENWESVGRVLEVDQTPIGKTPRSCPATYVGIWDAIRKILAGSNLAKERGYTASRFSFNTKGGRCETCAGQGLRTIEMSFLPEVKVICEDCGGKRFNEQTLEVLWKGKSAGDILQMSVRDAAEFFASTPAIARPLKLLDSVGLGYLTLGQPSPTLSGGEAQRIKLVAELSKVRETAAAARQDKTGDLYVLDEPTVGLHMADVQKLVNVLHRLVDAGNTVIVIEHNLDVMAEADWIIDMGPEGGSAGGHVVATGTPLEVSVAGTATGKVLSEFMKQHAKKA</sequence>
<dbReference type="Pfam" id="PF17760">
    <property type="entry name" value="UvrA_inter"/>
    <property type="match status" value="1"/>
</dbReference>
<dbReference type="NCBIfam" id="TIGR00630">
    <property type="entry name" value="uvra"/>
    <property type="match status" value="1"/>
</dbReference>
<dbReference type="Pfam" id="PF17755">
    <property type="entry name" value="UvrA_DNA-bind"/>
    <property type="match status" value="1"/>
</dbReference>
<keyword evidence="9" id="KW-0863">Zinc-finger</keyword>
<keyword evidence="3" id="KW-0963">Cytoplasm</keyword>
<keyword evidence="7" id="KW-0227">DNA damage</keyword>
<dbReference type="Proteomes" id="UP001165481">
    <property type="component" value="Unassembled WGS sequence"/>
</dbReference>
<keyword evidence="2" id="KW-0472">Membrane</keyword>
<keyword evidence="11" id="KW-0067">ATP-binding</keyword>
<name>A0ABT7IJX6_9BURK</name>
<dbReference type="RefSeq" id="WP_243375892.1">
    <property type="nucleotide sequence ID" value="NZ_JAKZJU020000001.1"/>
</dbReference>
<keyword evidence="8" id="KW-0228">DNA excision</keyword>
<comment type="caution">
    <text evidence="19">The sequence shown here is derived from an EMBL/GenBank/DDBJ whole genome shotgun (WGS) entry which is preliminary data.</text>
</comment>
<dbReference type="InterPro" id="IPR027417">
    <property type="entry name" value="P-loop_NTPase"/>
</dbReference>
<evidence type="ECO:0000256" key="3">
    <source>
        <dbReference type="ARBA" id="ARBA00022490"/>
    </source>
</evidence>
<dbReference type="PANTHER" id="PTHR43152:SF3">
    <property type="entry name" value="UVRABC SYSTEM PROTEIN A"/>
    <property type="match status" value="1"/>
</dbReference>
<gene>
    <name evidence="19" type="primary">uvrA</name>
    <name evidence="19" type="ORF">MUN46_001750</name>
</gene>
<evidence type="ECO:0000259" key="18">
    <source>
        <dbReference type="PROSITE" id="PS50893"/>
    </source>
</evidence>
<dbReference type="InterPro" id="IPR003439">
    <property type="entry name" value="ABC_transporter-like_ATP-bd"/>
</dbReference>
<accession>A0ABT7IJX6</accession>
<keyword evidence="4" id="KW-0479">Metal-binding</keyword>
<evidence type="ECO:0000256" key="13">
    <source>
        <dbReference type="ARBA" id="ARBA00023125"/>
    </source>
</evidence>
<evidence type="ECO:0000256" key="8">
    <source>
        <dbReference type="ARBA" id="ARBA00022769"/>
    </source>
</evidence>
<evidence type="ECO:0000313" key="19">
    <source>
        <dbReference type="EMBL" id="MDL2058678.1"/>
    </source>
</evidence>
<reference evidence="19" key="1">
    <citation type="submission" date="2023-03" db="EMBL/GenBank/DDBJ databases">
        <title>Mesosutterella sp. nov. isolated from porcine feces.</title>
        <authorList>
            <person name="Yu S."/>
        </authorList>
    </citation>
    <scope>NUCLEOTIDE SEQUENCE</scope>
    <source>
        <strain evidence="19">AGMB02718</strain>
    </source>
</reference>
<dbReference type="InterPro" id="IPR041552">
    <property type="entry name" value="UvrA_DNA-bd"/>
</dbReference>
<dbReference type="InterPro" id="IPR041102">
    <property type="entry name" value="UvrA_inter"/>
</dbReference>
<keyword evidence="12" id="KW-0267">Excision nuclease</keyword>
<dbReference type="InterPro" id="IPR004602">
    <property type="entry name" value="UvrA"/>
</dbReference>
<evidence type="ECO:0000256" key="6">
    <source>
        <dbReference type="ARBA" id="ARBA00022741"/>
    </source>
</evidence>
<keyword evidence="20" id="KW-1185">Reference proteome</keyword>
<evidence type="ECO:0000256" key="14">
    <source>
        <dbReference type="ARBA" id="ARBA00023204"/>
    </source>
</evidence>
<dbReference type="Gene3D" id="3.30.1490.20">
    <property type="entry name" value="ATP-grasp fold, A domain"/>
    <property type="match status" value="1"/>
</dbReference>
<evidence type="ECO:0000256" key="12">
    <source>
        <dbReference type="ARBA" id="ARBA00022881"/>
    </source>
</evidence>
<dbReference type="PROSITE" id="PS00211">
    <property type="entry name" value="ABC_TRANSPORTER_1"/>
    <property type="match status" value="2"/>
</dbReference>
<dbReference type="InterPro" id="IPR003593">
    <property type="entry name" value="AAA+_ATPase"/>
</dbReference>
<dbReference type="PANTHER" id="PTHR43152">
    <property type="entry name" value="UVRABC SYSTEM PROTEIN A"/>
    <property type="match status" value="1"/>
</dbReference>
<keyword evidence="10" id="KW-0862">Zinc</keyword>
<keyword evidence="14" id="KW-0234">DNA repair</keyword>
<dbReference type="SUPFAM" id="SSF52540">
    <property type="entry name" value="P-loop containing nucleoside triphosphate hydrolases"/>
    <property type="match status" value="4"/>
</dbReference>
<evidence type="ECO:0000256" key="10">
    <source>
        <dbReference type="ARBA" id="ARBA00022833"/>
    </source>
</evidence>
<comment type="subcellular location">
    <subcellularLocation>
        <location evidence="1">Cytoplasm</location>
    </subcellularLocation>
</comment>
<organism evidence="19 20">
    <name type="scientific">Mesosutterella faecium</name>
    <dbReference type="NCBI Taxonomy" id="2925194"/>
    <lineage>
        <taxon>Bacteria</taxon>
        <taxon>Pseudomonadati</taxon>
        <taxon>Pseudomonadota</taxon>
        <taxon>Betaproteobacteria</taxon>
        <taxon>Burkholderiales</taxon>
        <taxon>Sutterellaceae</taxon>
        <taxon>Mesosutterella</taxon>
    </lineage>
</organism>
<evidence type="ECO:0000256" key="5">
    <source>
        <dbReference type="ARBA" id="ARBA00022737"/>
    </source>
</evidence>